<evidence type="ECO:0008006" key="4">
    <source>
        <dbReference type="Google" id="ProtNLM"/>
    </source>
</evidence>
<comment type="cofactor">
    <cofactor evidence="1">
        <name>Zn(2+)</name>
        <dbReference type="ChEBI" id="CHEBI:29105"/>
    </cofactor>
    <text evidence="1">Binds 2 Zn(2+) ions per subunit. One is catalytic and the other provides a structural contribution.</text>
</comment>
<feature type="binding site" evidence="1">
    <location>
        <position position="125"/>
    </location>
    <ligand>
        <name>Zn(2+)</name>
        <dbReference type="ChEBI" id="CHEBI:29105"/>
        <label>2</label>
    </ligand>
</feature>
<evidence type="ECO:0000313" key="2">
    <source>
        <dbReference type="EMBL" id="RLE15169.1"/>
    </source>
</evidence>
<dbReference type="PANTHER" id="PTHR30304:SF0">
    <property type="entry name" value="D-TAGATOSE-1,6-BISPHOSPHATE ALDOLASE SUBUNIT GATY-RELATED"/>
    <property type="match status" value="1"/>
</dbReference>
<dbReference type="Gene3D" id="3.20.20.70">
    <property type="entry name" value="Aldolase class I"/>
    <property type="match status" value="1"/>
</dbReference>
<name>A0A662DM05_UNCAE</name>
<sequence length="312" mass="35342">MLHWVKIKILKRRVKLSLVPLRRILKEAEKGNYAVGYFESWDYGSLDATIRAAEEVNFPVIVGFGARTFVNEDGWDDRKLTSFAKMGREMAERSSVPVSFILNESSNLSMLKRGMEVGFNCVMFDGSDLPIEENIELTKKVVEEAKKWKVDVEAQLGKIPSSGEKLKSFYLTSPQEAKLFVEKTGIVALAISVGNIHMSMNKQTLIDLTRLEKIRNLASVPLVMHGGTGFPDELVPEVVKRGVYKFNLGSILKKAFLKELKLSLLKEDLEKDDLASIHDLIDSRGERGIFERAYFAVREIIKEKIKLYGMIH</sequence>
<reference evidence="2 3" key="1">
    <citation type="submission" date="2018-06" db="EMBL/GenBank/DDBJ databases">
        <title>Extensive metabolic versatility and redundancy in microbially diverse, dynamic hydrothermal sediments.</title>
        <authorList>
            <person name="Dombrowski N."/>
            <person name="Teske A."/>
            <person name="Baker B.J."/>
        </authorList>
    </citation>
    <scope>NUCLEOTIDE SEQUENCE [LARGE SCALE GENOMIC DNA]</scope>
    <source>
        <strain evidence="2">B19_G9</strain>
    </source>
</reference>
<gene>
    <name evidence="2" type="ORF">DRI96_00345</name>
</gene>
<dbReference type="GO" id="GO:0005975">
    <property type="term" value="P:carbohydrate metabolic process"/>
    <property type="evidence" value="ECO:0007669"/>
    <property type="project" value="InterPro"/>
</dbReference>
<protein>
    <recommendedName>
        <fullName evidence="4">Class II fructose-bisphosphate aldolase</fullName>
    </recommendedName>
</protein>
<proteinExistence type="predicted"/>
<dbReference type="Proteomes" id="UP000267654">
    <property type="component" value="Unassembled WGS sequence"/>
</dbReference>
<dbReference type="InterPro" id="IPR050246">
    <property type="entry name" value="Class_II_FBP_aldolase"/>
</dbReference>
<feature type="binding site" evidence="1">
    <location>
        <position position="225"/>
    </location>
    <ligand>
        <name>Zn(2+)</name>
        <dbReference type="ChEBI" id="CHEBI:29105"/>
        <label>1</label>
        <note>catalytic</note>
    </ligand>
</feature>
<organism evidence="2 3">
    <name type="scientific">Aerophobetes bacterium</name>
    <dbReference type="NCBI Taxonomy" id="2030807"/>
    <lineage>
        <taxon>Bacteria</taxon>
        <taxon>Candidatus Aerophobota</taxon>
    </lineage>
</organism>
<dbReference type="Pfam" id="PF01116">
    <property type="entry name" value="F_bP_aldolase"/>
    <property type="match status" value="1"/>
</dbReference>
<dbReference type="PIRSF" id="PIRSF001359">
    <property type="entry name" value="F_bP_aldolase_II"/>
    <property type="match status" value="1"/>
</dbReference>
<dbReference type="GO" id="GO:0008270">
    <property type="term" value="F:zinc ion binding"/>
    <property type="evidence" value="ECO:0007669"/>
    <property type="project" value="InterPro"/>
</dbReference>
<dbReference type="InterPro" id="IPR013785">
    <property type="entry name" value="Aldolase_TIM"/>
</dbReference>
<evidence type="ECO:0000313" key="3">
    <source>
        <dbReference type="Proteomes" id="UP000267654"/>
    </source>
</evidence>
<dbReference type="AlphaFoldDB" id="A0A662DM05"/>
<dbReference type="EMBL" id="QMQB01000007">
    <property type="protein sequence ID" value="RLE15169.1"/>
    <property type="molecule type" value="Genomic_DNA"/>
</dbReference>
<comment type="caution">
    <text evidence="2">The sequence shown here is derived from an EMBL/GenBank/DDBJ whole genome shotgun (WGS) entry which is preliminary data.</text>
</comment>
<feature type="binding site" evidence="1">
    <location>
        <position position="197"/>
    </location>
    <ligand>
        <name>Zn(2+)</name>
        <dbReference type="ChEBI" id="CHEBI:29105"/>
        <label>1</label>
        <note>catalytic</note>
    </ligand>
</feature>
<keyword evidence="1" id="KW-0479">Metal-binding</keyword>
<evidence type="ECO:0000256" key="1">
    <source>
        <dbReference type="PIRSR" id="PIRSR001359-3"/>
    </source>
</evidence>
<dbReference type="PANTHER" id="PTHR30304">
    <property type="entry name" value="D-TAGATOSE-1,6-BISPHOSPHATE ALDOLASE"/>
    <property type="match status" value="1"/>
</dbReference>
<accession>A0A662DM05</accession>
<dbReference type="InterPro" id="IPR000771">
    <property type="entry name" value="FBA_II"/>
</dbReference>
<dbReference type="SUPFAM" id="SSF51569">
    <property type="entry name" value="Aldolase"/>
    <property type="match status" value="1"/>
</dbReference>
<dbReference type="GO" id="GO:0016832">
    <property type="term" value="F:aldehyde-lyase activity"/>
    <property type="evidence" value="ECO:0007669"/>
    <property type="project" value="InterPro"/>
</dbReference>
<keyword evidence="1" id="KW-0862">Zinc</keyword>